<organism evidence="3 4">
    <name type="scientific">Dryococelus australis</name>
    <dbReference type="NCBI Taxonomy" id="614101"/>
    <lineage>
        <taxon>Eukaryota</taxon>
        <taxon>Metazoa</taxon>
        <taxon>Ecdysozoa</taxon>
        <taxon>Arthropoda</taxon>
        <taxon>Hexapoda</taxon>
        <taxon>Insecta</taxon>
        <taxon>Pterygota</taxon>
        <taxon>Neoptera</taxon>
        <taxon>Polyneoptera</taxon>
        <taxon>Phasmatodea</taxon>
        <taxon>Verophasmatodea</taxon>
        <taxon>Anareolatae</taxon>
        <taxon>Phasmatidae</taxon>
        <taxon>Eurycanthinae</taxon>
        <taxon>Dryococelus</taxon>
    </lineage>
</organism>
<evidence type="ECO:0000256" key="1">
    <source>
        <dbReference type="ARBA" id="ARBA00004123"/>
    </source>
</evidence>
<protein>
    <recommendedName>
        <fullName evidence="2">HTH psq-type domain-containing protein</fullName>
    </recommendedName>
</protein>
<dbReference type="Proteomes" id="UP001159363">
    <property type="component" value="Chromosome 8"/>
</dbReference>
<sequence length="78" mass="9010">MHVIMFVCFRPTGGRKYRDYCESRLELAVEAVKMGTSLHKEAEEFGIPKSMLNRKANAKIQAMLEGHAFYLMKNKNKD</sequence>
<dbReference type="Gene3D" id="1.10.10.60">
    <property type="entry name" value="Homeodomain-like"/>
    <property type="match status" value="1"/>
</dbReference>
<feature type="domain" description="HTH psq-type" evidence="2">
    <location>
        <begin position="24"/>
        <end position="56"/>
    </location>
</feature>
<dbReference type="InterPro" id="IPR009057">
    <property type="entry name" value="Homeodomain-like_sf"/>
</dbReference>
<comment type="subcellular location">
    <subcellularLocation>
        <location evidence="1">Nucleus</location>
    </subcellularLocation>
</comment>
<dbReference type="EMBL" id="JARBHB010000009">
    <property type="protein sequence ID" value="KAJ8875768.1"/>
    <property type="molecule type" value="Genomic_DNA"/>
</dbReference>
<evidence type="ECO:0000313" key="3">
    <source>
        <dbReference type="EMBL" id="KAJ8875768.1"/>
    </source>
</evidence>
<proteinExistence type="predicted"/>
<evidence type="ECO:0000313" key="4">
    <source>
        <dbReference type="Proteomes" id="UP001159363"/>
    </source>
</evidence>
<gene>
    <name evidence="3" type="ORF">PR048_023667</name>
</gene>
<keyword evidence="4" id="KW-1185">Reference proteome</keyword>
<comment type="caution">
    <text evidence="3">The sequence shown here is derived from an EMBL/GenBank/DDBJ whole genome shotgun (WGS) entry which is preliminary data.</text>
</comment>
<dbReference type="InterPro" id="IPR007889">
    <property type="entry name" value="HTH_Psq"/>
</dbReference>
<accession>A0ABQ9GUU2</accession>
<evidence type="ECO:0000259" key="2">
    <source>
        <dbReference type="Pfam" id="PF05225"/>
    </source>
</evidence>
<dbReference type="SUPFAM" id="SSF46689">
    <property type="entry name" value="Homeodomain-like"/>
    <property type="match status" value="1"/>
</dbReference>
<dbReference type="Pfam" id="PF05225">
    <property type="entry name" value="HTH_psq"/>
    <property type="match status" value="1"/>
</dbReference>
<name>A0ABQ9GUU2_9NEOP</name>
<reference evidence="3 4" key="1">
    <citation type="submission" date="2023-02" db="EMBL/GenBank/DDBJ databases">
        <title>LHISI_Scaffold_Assembly.</title>
        <authorList>
            <person name="Stuart O.P."/>
            <person name="Cleave R."/>
            <person name="Magrath M.J.L."/>
            <person name="Mikheyev A.S."/>
        </authorList>
    </citation>
    <scope>NUCLEOTIDE SEQUENCE [LARGE SCALE GENOMIC DNA]</scope>
    <source>
        <strain evidence="3">Daus_M_001</strain>
        <tissue evidence="3">Leg muscle</tissue>
    </source>
</reference>